<feature type="compositionally biased region" description="Polar residues" evidence="1">
    <location>
        <begin position="882"/>
        <end position="901"/>
    </location>
</feature>
<keyword evidence="3" id="KW-1185">Reference proteome</keyword>
<gene>
    <name evidence="2" type="ORF">GALMADRAFT_153216</name>
</gene>
<reference evidence="3" key="1">
    <citation type="journal article" date="2014" name="Proc. Natl. Acad. Sci. U.S.A.">
        <title>Extensive sampling of basidiomycete genomes demonstrates inadequacy of the white-rot/brown-rot paradigm for wood decay fungi.</title>
        <authorList>
            <person name="Riley R."/>
            <person name="Salamov A.A."/>
            <person name="Brown D.W."/>
            <person name="Nagy L.G."/>
            <person name="Floudas D."/>
            <person name="Held B.W."/>
            <person name="Levasseur A."/>
            <person name="Lombard V."/>
            <person name="Morin E."/>
            <person name="Otillar R."/>
            <person name="Lindquist E.A."/>
            <person name="Sun H."/>
            <person name="LaButti K.M."/>
            <person name="Schmutz J."/>
            <person name="Jabbour D."/>
            <person name="Luo H."/>
            <person name="Baker S.E."/>
            <person name="Pisabarro A.G."/>
            <person name="Walton J.D."/>
            <person name="Blanchette R.A."/>
            <person name="Henrissat B."/>
            <person name="Martin F."/>
            <person name="Cullen D."/>
            <person name="Hibbett D.S."/>
            <person name="Grigoriev I.V."/>
        </authorList>
    </citation>
    <scope>NUCLEOTIDE SEQUENCE [LARGE SCALE GENOMIC DNA]</scope>
    <source>
        <strain evidence="3">CBS 339.88</strain>
    </source>
</reference>
<sequence>MSDTSSIRESASVRSLSRASTFLNRPHFAPMGPRARQSSLRTLNLLESALTPSPSSSLDPSGPRSLTDSPAPPSPTSSLPSSRPTSLPAVSEEPTSPVATIDDPPERGTTHEVTLTSQLSELEQAPVPSYPTPPSEVDQLPHPTFSPLPEIEAETSSGPISPPLSSESDPFAQAPVPDAPPPLNLPPPVPTKSEARLTRPPPSPVSLQFNPPDFPPPAVVPPAPASFIPSPEINFQSITAPVTAPENEHVHAPISTPELEHESALTPAPVSTQSDPPPAKFTVIPVALSSSARFVPPPAIKFESTPVAWKGLPHEAALWTIDSGELQEIVSRGIRSSAKESFIRLLTVNNLDVVLPAELERLENLKAVTQSKYRFLVHRRTMLFQALNSTTLGQQKDGEDGVSVVSRLASQLGDTIAECDRNLEQVISITDQMAQIHKLIDIHWSSALAIALRKLNGSYARRTADLNKAREKIGQLESELGEAWKEAEKMAKELDDYEAALLADDTDAIIEMAEVVPVPQTTPSAHTRRSSVPLTPTLLAFTPVSPPKTPPLSPISPTSPHPHHQFVFPPVVHLKAKETEAEDVPDTVSLRSTRSTRSAKSTKSHRSGWTNESNNNYSSAVHAAKTRSHRRSESSLRLNTGQHTRKHSNGRVRTPYEDHPPVPELPLQFTPFNNIMSAASANASSTLLHETGAPQLRRQVSLDSVHTGVGRPAATYAAAYRGRVAAADDLYVRLQNQFQYEHRNRSSQDIQLVPRTPLPAQNFAAMYEHHGSGSGSGSIPAPRPPPRDTMKTIPSMWMNADSRKSQTLHIQTQSHTQPQSYTHAQNEPQTQSLSRSFSNSKSKSPTNSRSPASSPSVLVPTSPAQSQPSASSKSSEHTESSNATGASNLTHQTSSRNSTYSKLRGLTKRYSVSLPLFNSQTRLPSRRSG</sequence>
<feature type="compositionally biased region" description="Low complexity" evidence="1">
    <location>
        <begin position="832"/>
        <end position="851"/>
    </location>
</feature>
<protein>
    <submittedName>
        <fullName evidence="2">Uncharacterized protein</fullName>
    </submittedName>
</protein>
<feature type="compositionally biased region" description="Low complexity" evidence="1">
    <location>
        <begin position="587"/>
        <end position="599"/>
    </location>
</feature>
<dbReference type="STRING" id="685588.A0A067TC32"/>
<evidence type="ECO:0000313" key="2">
    <source>
        <dbReference type="EMBL" id="KDR80785.1"/>
    </source>
</evidence>
<feature type="compositionally biased region" description="Polar residues" evidence="1">
    <location>
        <begin position="608"/>
        <end position="619"/>
    </location>
</feature>
<feature type="region of interest" description="Disordered" evidence="1">
    <location>
        <begin position="1"/>
        <end position="208"/>
    </location>
</feature>
<feature type="compositionally biased region" description="Low complexity" evidence="1">
    <location>
        <begin position="45"/>
        <end position="69"/>
    </location>
</feature>
<evidence type="ECO:0000256" key="1">
    <source>
        <dbReference type="SAM" id="MobiDB-lite"/>
    </source>
</evidence>
<feature type="compositionally biased region" description="Polar residues" evidence="1">
    <location>
        <begin position="1"/>
        <end position="23"/>
    </location>
</feature>
<feature type="region of interest" description="Disordered" evidence="1">
    <location>
        <begin position="768"/>
        <end position="929"/>
    </location>
</feature>
<dbReference type="AlphaFoldDB" id="A0A067TC32"/>
<dbReference type="EMBL" id="KL142371">
    <property type="protein sequence ID" value="KDR80785.1"/>
    <property type="molecule type" value="Genomic_DNA"/>
</dbReference>
<dbReference type="HOGENOM" id="CLU_015117_0_0_1"/>
<feature type="compositionally biased region" description="Polar residues" evidence="1">
    <location>
        <begin position="154"/>
        <end position="168"/>
    </location>
</feature>
<feature type="region of interest" description="Disordered" evidence="1">
    <location>
        <begin position="578"/>
        <end position="660"/>
    </location>
</feature>
<feature type="compositionally biased region" description="Polar residues" evidence="1">
    <location>
        <begin position="805"/>
        <end position="831"/>
    </location>
</feature>
<dbReference type="OrthoDB" id="3271284at2759"/>
<feature type="compositionally biased region" description="Low complexity" evidence="1">
    <location>
        <begin position="76"/>
        <end position="88"/>
    </location>
</feature>
<feature type="compositionally biased region" description="Pro residues" evidence="1">
    <location>
        <begin position="177"/>
        <end position="190"/>
    </location>
</feature>
<organism evidence="2 3">
    <name type="scientific">Galerina marginata (strain CBS 339.88)</name>
    <dbReference type="NCBI Taxonomy" id="685588"/>
    <lineage>
        <taxon>Eukaryota</taxon>
        <taxon>Fungi</taxon>
        <taxon>Dikarya</taxon>
        <taxon>Basidiomycota</taxon>
        <taxon>Agaricomycotina</taxon>
        <taxon>Agaricomycetes</taxon>
        <taxon>Agaricomycetidae</taxon>
        <taxon>Agaricales</taxon>
        <taxon>Agaricineae</taxon>
        <taxon>Strophariaceae</taxon>
        <taxon>Galerina</taxon>
    </lineage>
</organism>
<dbReference type="Proteomes" id="UP000027222">
    <property type="component" value="Unassembled WGS sequence"/>
</dbReference>
<feature type="compositionally biased region" description="Polar residues" evidence="1">
    <location>
        <begin position="111"/>
        <end position="121"/>
    </location>
</feature>
<accession>A0A067TC32</accession>
<feature type="compositionally biased region" description="Low complexity" evidence="1">
    <location>
        <begin position="862"/>
        <end position="873"/>
    </location>
</feature>
<evidence type="ECO:0000313" key="3">
    <source>
        <dbReference type="Proteomes" id="UP000027222"/>
    </source>
</evidence>
<name>A0A067TC32_GALM3</name>
<proteinExistence type="predicted"/>
<feature type="region of interest" description="Disordered" evidence="1">
    <location>
        <begin position="255"/>
        <end position="277"/>
    </location>
</feature>